<dbReference type="CDD" id="cd17589">
    <property type="entry name" value="REC_TPR"/>
    <property type="match status" value="1"/>
</dbReference>
<feature type="domain" description="Response regulatory" evidence="4">
    <location>
        <begin position="19"/>
        <end position="139"/>
    </location>
</feature>
<dbReference type="EMBL" id="JBBUTG010000027">
    <property type="protein sequence ID" value="MEK8034336.1"/>
    <property type="molecule type" value="Genomic_DNA"/>
</dbReference>
<dbReference type="PROSITE" id="PS50293">
    <property type="entry name" value="TPR_REGION"/>
    <property type="match status" value="1"/>
</dbReference>
<comment type="caution">
    <text evidence="1">Lacks conserved residue(s) required for the propagation of feature annotation.</text>
</comment>
<accession>A0ABU9BWX3</accession>
<dbReference type="SMART" id="SM00448">
    <property type="entry name" value="REC"/>
    <property type="match status" value="1"/>
</dbReference>
<evidence type="ECO:0000256" key="3">
    <source>
        <dbReference type="SAM" id="MobiDB-lite"/>
    </source>
</evidence>
<feature type="repeat" description="TPR" evidence="2">
    <location>
        <begin position="243"/>
        <end position="276"/>
    </location>
</feature>
<dbReference type="InterPro" id="IPR011006">
    <property type="entry name" value="CheY-like_superfamily"/>
</dbReference>
<dbReference type="InterPro" id="IPR019734">
    <property type="entry name" value="TPR_rpt"/>
</dbReference>
<dbReference type="InterPro" id="IPR011990">
    <property type="entry name" value="TPR-like_helical_dom_sf"/>
</dbReference>
<name>A0ABU9BWX3_9BURK</name>
<organism evidence="5 6">
    <name type="scientific">Ideonella lacteola</name>
    <dbReference type="NCBI Taxonomy" id="2984193"/>
    <lineage>
        <taxon>Bacteria</taxon>
        <taxon>Pseudomonadati</taxon>
        <taxon>Pseudomonadota</taxon>
        <taxon>Betaproteobacteria</taxon>
        <taxon>Burkholderiales</taxon>
        <taxon>Sphaerotilaceae</taxon>
        <taxon>Ideonella</taxon>
    </lineage>
</organism>
<dbReference type="InterPro" id="IPR001789">
    <property type="entry name" value="Sig_transdc_resp-reg_receiver"/>
</dbReference>
<dbReference type="Pfam" id="PF00072">
    <property type="entry name" value="Response_reg"/>
    <property type="match status" value="1"/>
</dbReference>
<keyword evidence="6" id="KW-1185">Reference proteome</keyword>
<evidence type="ECO:0000256" key="1">
    <source>
        <dbReference type="PROSITE-ProRule" id="PRU00169"/>
    </source>
</evidence>
<reference evidence="5 6" key="1">
    <citation type="submission" date="2024-04" db="EMBL/GenBank/DDBJ databases">
        <title>Novel species of the genus Ideonella isolated from streams.</title>
        <authorList>
            <person name="Lu H."/>
        </authorList>
    </citation>
    <scope>NUCLEOTIDE SEQUENCE [LARGE SCALE GENOMIC DNA]</scope>
    <source>
        <strain evidence="5 6">DXS29W</strain>
    </source>
</reference>
<protein>
    <submittedName>
        <fullName evidence="5">Response regulator</fullName>
    </submittedName>
</protein>
<dbReference type="PROSITE" id="PS50110">
    <property type="entry name" value="RESPONSE_REGULATORY"/>
    <property type="match status" value="1"/>
</dbReference>
<keyword evidence="2" id="KW-0802">TPR repeat</keyword>
<dbReference type="RefSeq" id="WP_341428760.1">
    <property type="nucleotide sequence ID" value="NZ_JBBUTG010000027.1"/>
</dbReference>
<evidence type="ECO:0000313" key="6">
    <source>
        <dbReference type="Proteomes" id="UP001371218"/>
    </source>
</evidence>
<dbReference type="Proteomes" id="UP001371218">
    <property type="component" value="Unassembled WGS sequence"/>
</dbReference>
<dbReference type="SUPFAM" id="SSF52172">
    <property type="entry name" value="CheY-like"/>
    <property type="match status" value="1"/>
</dbReference>
<dbReference type="SUPFAM" id="SSF48452">
    <property type="entry name" value="TPR-like"/>
    <property type="match status" value="1"/>
</dbReference>
<dbReference type="Gene3D" id="3.40.50.2300">
    <property type="match status" value="1"/>
</dbReference>
<sequence length="621" mass="66833">MSAGSNSVAAADRDFSSCKALIIDGHPTSRSILAAQLRDLGVGTVVQCNRIADARKQLEAREYDLVLCEQHFQDGKDSGQSLLDDLRRAQLLPFSTVFVMVTGEASYTAVAEAAESALDSYLLKPFAAASLADRLLQARKRKRVLRDIFMAIESGDYDQAARLCLVRFQAKAPYWLYAARIGAELLLRLGQHDAAQKLYQAVIDAQALPWARLGIARSQLESGRLQQARRTLEVLISADPSHADAYDVMGRVHVEQGSLNEALETYRMATQLTPSSIERLQRQGMLAFYCGEQAEARRALERAASIGITSKMFDLQSMVLLAFARFRDKDGKGLQRCADNVRHVLEKNTQSSRLRRFAAVIETLCLMHGRQLARVLEEMRSLAREIRHPGFDIEAALNMVTLLSELAAAELRLDEADVWIESIALRFCISKSLSELLAKACGIYPPYSELVRVSHAKITSLAESSMNHSLNGEPRAAVQSLLAHGARTLNTKLIDMARMVLQRHAEKIPDAAELQSQADGIFDKLASSTMPNPGSAAGRQSGGLVLRSAGAVAPSASSPAQATMAAAQAQAAGATNTAAAPQATGAPGEASSSQSPAQGQGDDNLANEAALAGAPEATPAA</sequence>
<dbReference type="SMART" id="SM00028">
    <property type="entry name" value="TPR"/>
    <property type="match status" value="3"/>
</dbReference>
<evidence type="ECO:0000313" key="5">
    <source>
        <dbReference type="EMBL" id="MEK8034336.1"/>
    </source>
</evidence>
<gene>
    <name evidence="5" type="ORF">AACH06_26210</name>
</gene>
<dbReference type="Gene3D" id="1.25.40.10">
    <property type="entry name" value="Tetratricopeptide repeat domain"/>
    <property type="match status" value="1"/>
</dbReference>
<dbReference type="PROSITE" id="PS50005">
    <property type="entry name" value="TPR"/>
    <property type="match status" value="1"/>
</dbReference>
<comment type="caution">
    <text evidence="5">The sequence shown here is derived from an EMBL/GenBank/DDBJ whole genome shotgun (WGS) entry which is preliminary data.</text>
</comment>
<evidence type="ECO:0000259" key="4">
    <source>
        <dbReference type="PROSITE" id="PS50110"/>
    </source>
</evidence>
<evidence type="ECO:0000256" key="2">
    <source>
        <dbReference type="PROSITE-ProRule" id="PRU00339"/>
    </source>
</evidence>
<proteinExistence type="predicted"/>
<dbReference type="Pfam" id="PF14559">
    <property type="entry name" value="TPR_19"/>
    <property type="match status" value="1"/>
</dbReference>
<feature type="region of interest" description="Disordered" evidence="3">
    <location>
        <begin position="573"/>
        <end position="621"/>
    </location>
</feature>